<dbReference type="Proteomes" id="UP001153620">
    <property type="component" value="Chromosome 3"/>
</dbReference>
<dbReference type="EMBL" id="OU895879">
    <property type="protein sequence ID" value="CAG9809128.1"/>
    <property type="molecule type" value="Genomic_DNA"/>
</dbReference>
<feature type="region of interest" description="Disordered" evidence="1">
    <location>
        <begin position="1"/>
        <end position="25"/>
    </location>
</feature>
<sequence length="732" mass="85142">MNHYNYDSQSTVELPQDTDLNNTNDDFAQDDLEQDILQNKIQRILLDFLIDLHANSHMTKEDINGILNKIKKDIVDPIISLTNINQSDEKMIDAAFKRFNTQYKFEQCLLENGYIINGDDIVVTNKIGNIYKKGASVLGNIKEKVCLMPIKFMFKKLFELPDILNTVLDNMKIIQEQNEIKNILNGNQWKQIVENYPENSIIIPLDLYTDDFETGNALGSNAGTHKITAYYFSIPTFPQHLLSGTDYIFEALLHPSHLKYDEHKFCMESLLAILKELEDDGLTIELEGTKLTIYFALARIIGDNLGLNEILGFSTSFNAMKYCRICTLSKNQTKQNIHPSKEDLRTIKGYEMDLLKNDLKETGIRTECLFNELRNFHCTQNAVCDLMHDLFEGIVKCDVPMILKKFVDDKEIPEISLDVINNIKQNFNYGTIEIGNLSLPISDYHLKNHTLKMSASEVKTFLYFLPLMLGPMIPSNNKYWLLLLLLVDIADIALSASFNETLLNKLKTSIEQYTSLYKELFGNILKPKHHFITHYIHCIEYNGPLRFMMTFAYESKNRIVKNYAYVCKQRKNLAKSLSYKSAMRFNHLVRTHQQGFMKTTNHEDLRLITHEKLCKKPYFSCLNISNLQEQQTFICSKICHKKTYYEKGYFIVDDIINPAKLWKIHEIIFVLNDFYFILENYCIEKYVNHLKSYKVGNSIDTFDMINLNHVISLPFNLQKISNGELYFRIKQI</sequence>
<dbReference type="PANTHER" id="PTHR31912:SF34">
    <property type="entry name" value="NOTOCHORD-RELATED PROTEIN"/>
    <property type="match status" value="1"/>
</dbReference>
<reference evidence="2" key="1">
    <citation type="submission" date="2022-01" db="EMBL/GenBank/DDBJ databases">
        <authorList>
            <person name="King R."/>
        </authorList>
    </citation>
    <scope>NUCLEOTIDE SEQUENCE</scope>
</reference>
<gene>
    <name evidence="2" type="ORF">CHIRRI_LOCUS11957</name>
</gene>
<name>A0A9N9WWV1_9DIPT</name>
<evidence type="ECO:0000256" key="1">
    <source>
        <dbReference type="SAM" id="MobiDB-lite"/>
    </source>
</evidence>
<evidence type="ECO:0000313" key="3">
    <source>
        <dbReference type="Proteomes" id="UP001153620"/>
    </source>
</evidence>
<dbReference type="PANTHER" id="PTHR31912">
    <property type="entry name" value="IP13529P"/>
    <property type="match status" value="1"/>
</dbReference>
<organism evidence="2 3">
    <name type="scientific">Chironomus riparius</name>
    <dbReference type="NCBI Taxonomy" id="315576"/>
    <lineage>
        <taxon>Eukaryota</taxon>
        <taxon>Metazoa</taxon>
        <taxon>Ecdysozoa</taxon>
        <taxon>Arthropoda</taxon>
        <taxon>Hexapoda</taxon>
        <taxon>Insecta</taxon>
        <taxon>Pterygota</taxon>
        <taxon>Neoptera</taxon>
        <taxon>Endopterygota</taxon>
        <taxon>Diptera</taxon>
        <taxon>Nematocera</taxon>
        <taxon>Chironomoidea</taxon>
        <taxon>Chironomidae</taxon>
        <taxon>Chironominae</taxon>
        <taxon>Chironomus</taxon>
    </lineage>
</organism>
<accession>A0A9N9WWV1</accession>
<dbReference type="OrthoDB" id="7791174at2759"/>
<reference evidence="2" key="2">
    <citation type="submission" date="2022-10" db="EMBL/GenBank/DDBJ databases">
        <authorList>
            <consortium name="ENA_rothamsted_submissions"/>
            <consortium name="culmorum"/>
            <person name="King R."/>
        </authorList>
    </citation>
    <scope>NUCLEOTIDE SEQUENCE</scope>
</reference>
<protein>
    <submittedName>
        <fullName evidence="2">Uncharacterized protein</fullName>
    </submittedName>
</protein>
<dbReference type="AlphaFoldDB" id="A0A9N9WWV1"/>
<evidence type="ECO:0000313" key="2">
    <source>
        <dbReference type="EMBL" id="CAG9809128.1"/>
    </source>
</evidence>
<keyword evidence="3" id="KW-1185">Reference proteome</keyword>
<proteinExistence type="predicted"/>